<feature type="compositionally biased region" description="Low complexity" evidence="7">
    <location>
        <begin position="663"/>
        <end position="672"/>
    </location>
</feature>
<organism evidence="9 10">
    <name type="scientific">Mortierella hygrophila</name>
    <dbReference type="NCBI Taxonomy" id="979708"/>
    <lineage>
        <taxon>Eukaryota</taxon>
        <taxon>Fungi</taxon>
        <taxon>Fungi incertae sedis</taxon>
        <taxon>Mucoromycota</taxon>
        <taxon>Mortierellomycotina</taxon>
        <taxon>Mortierellomycetes</taxon>
        <taxon>Mortierellales</taxon>
        <taxon>Mortierellaceae</taxon>
        <taxon>Mortierella</taxon>
    </lineage>
</organism>
<dbReference type="Proteomes" id="UP000723463">
    <property type="component" value="Unassembled WGS sequence"/>
</dbReference>
<feature type="compositionally biased region" description="Basic residues" evidence="7">
    <location>
        <begin position="648"/>
        <end position="662"/>
    </location>
</feature>
<dbReference type="InterPro" id="IPR011009">
    <property type="entry name" value="Kinase-like_dom_sf"/>
</dbReference>
<comment type="caution">
    <text evidence="9">The sequence shown here is derived from an EMBL/GenBank/DDBJ whole genome shotgun (WGS) entry which is preliminary data.</text>
</comment>
<dbReference type="GO" id="GO:0007186">
    <property type="term" value="P:G protein-coupled receptor signaling pathway"/>
    <property type="evidence" value="ECO:0007669"/>
    <property type="project" value="TreeGrafter"/>
</dbReference>
<keyword evidence="10" id="KW-1185">Reference proteome</keyword>
<dbReference type="SMART" id="SM00220">
    <property type="entry name" value="S_TKc"/>
    <property type="match status" value="1"/>
</dbReference>
<evidence type="ECO:0000313" key="9">
    <source>
        <dbReference type="EMBL" id="KAF9549110.1"/>
    </source>
</evidence>
<dbReference type="InterPro" id="IPR000719">
    <property type="entry name" value="Prot_kinase_dom"/>
</dbReference>
<feature type="compositionally biased region" description="Low complexity" evidence="7">
    <location>
        <begin position="531"/>
        <end position="543"/>
    </location>
</feature>
<sequence length="760" mass="84192">MVERRGTGKVYALKYISKAQVIRMDAVRNILRERQILETLDHAFVVNMRFAFQDDEYMYMCMDLMMGGDLRFHLNRKQFGEDVVRFWIAELCSALTHLHSQAIVHRDIKPDNVLLDEKGHAHLTDFNIGCKLTAEKPFLTSQSGTVAYMAPEVFGRHGYATSVDWWAIGVLFYECIYNKRPFQTDTISDLKKAIPTQTIEFPEKEGLSKECISAMRGFLTRDPKERLGIKGGMEGIRQHPFFQAGAYQTNPDNWWYMLETKQLTPKFQPSSENVNFDATYDLEELLLDDEPLTYRSTRKRAQRMQKEKDKAIKEENARIKAEQQQEALAAAAAELTMSSLALDDYYVVQNNIKESGTFPQKQEKHSSKKLAKKRSKVYLGGGTSVGNKVDSESSSGNNNSSSQIHLSQQPAMPQQYNNHHGQYAQGEHMNGSGGHGTMPTPANAPLQFPALPPPSASAQSARNMHHPQLYQSGGYSRQHAGTSLPPPPSQDLPLNPTQLSQATNGNKHSLDSSSSHKGGHSITTAGGGVQSGSTSTGYSYSTSGTPGQGVTAIYLSKPAIPSSNGTYVSSSYKGSSGGPVPVKNAGRKAAYCVEDDMMGKSYPGSASQLIQQQYQQRQQQQQFASTSTSSSSSIGAPSSLPHPLPSRSQHKHIPPQHQHYQHHQQQYNQQQVPMQRQVSPLLVAATEVAAAKAAPIGSDPKDATASANMSKKEKISYQMAMIDREFLTFDYTVYESYHGLVDPLTMSVGDPPEWVRSRDH</sequence>
<dbReference type="Gene3D" id="1.10.510.10">
    <property type="entry name" value="Transferase(Phosphotransferase) domain 1"/>
    <property type="match status" value="1"/>
</dbReference>
<protein>
    <recommendedName>
        <fullName evidence="8">Protein kinase domain-containing protein</fullName>
    </recommendedName>
</protein>
<feature type="region of interest" description="Disordered" evidence="7">
    <location>
        <begin position="603"/>
        <end position="672"/>
    </location>
</feature>
<evidence type="ECO:0000256" key="2">
    <source>
        <dbReference type="ARBA" id="ARBA00022679"/>
    </source>
</evidence>
<dbReference type="GO" id="GO:0005524">
    <property type="term" value="F:ATP binding"/>
    <property type="evidence" value="ECO:0007669"/>
    <property type="project" value="UniProtKB-KW"/>
</dbReference>
<accession>A0A9P6K6W7</accession>
<feature type="compositionally biased region" description="Polar residues" evidence="7">
    <location>
        <begin position="497"/>
        <end position="516"/>
    </location>
</feature>
<evidence type="ECO:0000256" key="5">
    <source>
        <dbReference type="ARBA" id="ARBA00022840"/>
    </source>
</evidence>
<evidence type="ECO:0000256" key="3">
    <source>
        <dbReference type="ARBA" id="ARBA00022741"/>
    </source>
</evidence>
<dbReference type="FunFam" id="1.10.510.10:FF:000469">
    <property type="entry name" value="Serine/threonine-protein kinase 32B"/>
    <property type="match status" value="1"/>
</dbReference>
<name>A0A9P6K6W7_9FUNG</name>
<feature type="compositionally biased region" description="Low complexity" evidence="7">
    <location>
        <begin position="605"/>
        <end position="647"/>
    </location>
</feature>
<dbReference type="GO" id="GO:0001664">
    <property type="term" value="F:G protein-coupled receptor binding"/>
    <property type="evidence" value="ECO:0007669"/>
    <property type="project" value="TreeGrafter"/>
</dbReference>
<dbReference type="Pfam" id="PF00069">
    <property type="entry name" value="Pkinase"/>
    <property type="match status" value="1"/>
</dbReference>
<feature type="compositionally biased region" description="Polar residues" evidence="7">
    <location>
        <begin position="403"/>
        <end position="420"/>
    </location>
</feature>
<feature type="compositionally biased region" description="Polar residues" evidence="7">
    <location>
        <begin position="469"/>
        <end position="481"/>
    </location>
</feature>
<dbReference type="PANTHER" id="PTHR24355:SF30">
    <property type="entry name" value="SERINE_THREONINE-PROTEIN KINASE 32B ISOFORM X1"/>
    <property type="match status" value="1"/>
</dbReference>
<keyword evidence="3" id="KW-0547">Nucleotide-binding</keyword>
<dbReference type="PANTHER" id="PTHR24355">
    <property type="entry name" value="G PROTEIN-COUPLED RECEPTOR KINASE/RIBOSOMAL PROTEIN S6 KINASE"/>
    <property type="match status" value="1"/>
</dbReference>
<reference evidence="9" key="1">
    <citation type="journal article" date="2020" name="Fungal Divers.">
        <title>Resolving the Mortierellaceae phylogeny through synthesis of multi-gene phylogenetics and phylogenomics.</title>
        <authorList>
            <person name="Vandepol N."/>
            <person name="Liber J."/>
            <person name="Desiro A."/>
            <person name="Na H."/>
            <person name="Kennedy M."/>
            <person name="Barry K."/>
            <person name="Grigoriev I.V."/>
            <person name="Miller A.N."/>
            <person name="O'Donnell K."/>
            <person name="Stajich J.E."/>
            <person name="Bonito G."/>
        </authorList>
    </citation>
    <scope>NUCLEOTIDE SEQUENCE</scope>
    <source>
        <strain evidence="9">NRRL 2591</strain>
    </source>
</reference>
<dbReference type="GO" id="GO:0009966">
    <property type="term" value="P:regulation of signal transduction"/>
    <property type="evidence" value="ECO:0007669"/>
    <property type="project" value="TreeGrafter"/>
</dbReference>
<feature type="compositionally biased region" description="Low complexity" evidence="7">
    <location>
        <begin position="392"/>
        <end position="402"/>
    </location>
</feature>
<feature type="region of interest" description="Disordered" evidence="7">
    <location>
        <begin position="357"/>
        <end position="543"/>
    </location>
</feature>
<evidence type="ECO:0000256" key="1">
    <source>
        <dbReference type="ARBA" id="ARBA00022527"/>
    </source>
</evidence>
<feature type="coiled-coil region" evidence="6">
    <location>
        <begin position="294"/>
        <end position="334"/>
    </location>
</feature>
<evidence type="ECO:0000256" key="6">
    <source>
        <dbReference type="SAM" id="Coils"/>
    </source>
</evidence>
<dbReference type="SUPFAM" id="SSF56112">
    <property type="entry name" value="Protein kinase-like (PK-like)"/>
    <property type="match status" value="1"/>
</dbReference>
<feature type="domain" description="Protein kinase" evidence="8">
    <location>
        <begin position="1"/>
        <end position="242"/>
    </location>
</feature>
<evidence type="ECO:0000313" key="10">
    <source>
        <dbReference type="Proteomes" id="UP000723463"/>
    </source>
</evidence>
<dbReference type="AlphaFoldDB" id="A0A9P6K6W7"/>
<keyword evidence="5" id="KW-0067">ATP-binding</keyword>
<feature type="compositionally biased region" description="Basic residues" evidence="7">
    <location>
        <begin position="366"/>
        <end position="376"/>
    </location>
</feature>
<gene>
    <name evidence="9" type="ORF">EC957_004749</name>
</gene>
<evidence type="ECO:0000259" key="8">
    <source>
        <dbReference type="PROSITE" id="PS50011"/>
    </source>
</evidence>
<dbReference type="PROSITE" id="PS50011">
    <property type="entry name" value="PROTEIN_KINASE_DOM"/>
    <property type="match status" value="1"/>
</dbReference>
<dbReference type="EMBL" id="JAAAXW010000022">
    <property type="protein sequence ID" value="KAF9549110.1"/>
    <property type="molecule type" value="Genomic_DNA"/>
</dbReference>
<dbReference type="GO" id="GO:0004703">
    <property type="term" value="F:G protein-coupled receptor kinase activity"/>
    <property type="evidence" value="ECO:0007669"/>
    <property type="project" value="TreeGrafter"/>
</dbReference>
<dbReference type="PROSITE" id="PS00108">
    <property type="entry name" value="PROTEIN_KINASE_ST"/>
    <property type="match status" value="1"/>
</dbReference>
<proteinExistence type="predicted"/>
<keyword evidence="6" id="KW-0175">Coiled coil</keyword>
<keyword evidence="4" id="KW-0418">Kinase</keyword>
<dbReference type="Gene3D" id="3.30.200.20">
    <property type="entry name" value="Phosphorylase Kinase, domain 1"/>
    <property type="match status" value="1"/>
</dbReference>
<dbReference type="InterPro" id="IPR008271">
    <property type="entry name" value="Ser/Thr_kinase_AS"/>
</dbReference>
<keyword evidence="2" id="KW-0808">Transferase</keyword>
<evidence type="ECO:0000256" key="7">
    <source>
        <dbReference type="SAM" id="MobiDB-lite"/>
    </source>
</evidence>
<keyword evidence="1" id="KW-0723">Serine/threonine-protein kinase</keyword>
<evidence type="ECO:0000256" key="4">
    <source>
        <dbReference type="ARBA" id="ARBA00022777"/>
    </source>
</evidence>